<reference evidence="1 2" key="2">
    <citation type="journal article" date="2022" name="Mol. Ecol. Resour.">
        <title>The genomes of chicory, endive, great burdock and yacon provide insights into Asteraceae paleo-polyploidization history and plant inulin production.</title>
        <authorList>
            <person name="Fan W."/>
            <person name="Wang S."/>
            <person name="Wang H."/>
            <person name="Wang A."/>
            <person name="Jiang F."/>
            <person name="Liu H."/>
            <person name="Zhao H."/>
            <person name="Xu D."/>
            <person name="Zhang Y."/>
        </authorList>
    </citation>
    <scope>NUCLEOTIDE SEQUENCE [LARGE SCALE GENOMIC DNA]</scope>
    <source>
        <strain evidence="2">cv. Yunnan</strain>
        <tissue evidence="1">Leaves</tissue>
    </source>
</reference>
<sequence length="738" mass="83066">MDDSEFVFEPPSDEEIDYEDVSSGGEDEEENSDAEEKGKSKKKTQSPWDFSSYTESVADEHARRSTTSIDDKISKLIQQRSHAQMIPEKDEVDEDSSSDSEPDRQEDFKPEEDDEVPTTAGGGDNRSFFAKADGVSFHANSFMDLHLSRPLLRACEALGYTKPTPIQAACIPLALTGRDICGSAVTGSGKTAAFALPTLERLLFRPKNRPAIRVLILTPTRELAVQIDSMIKKLAQFVTDIRSCLVLGGLSVKEQESSLRSMPDIVVATPGRIIDHLRNSMSIDLDDLAVLILDEADRLLELGFEAEIRELVRLCPKRRQTMLFSATMTEQVDELIKLLLNKPLRLSADPTTKRPSTLTEEVVRIRRMREGNQEAVLLALCSKTFTSKVIIFSGTKQAAHRLKILFGLAGFKAAELHGNLTQIQRLNALELFRRQEVDFLIATNVAARGLDIIGVQTVINYECPRDLTSYVHRVGRTARAGREGYAVTFVTDNDRSLLKAIVKRAGSKLKSRIVAEHSITKWSQIIEQMEDQVASVLREEREEMALRKAEMEADKAENMIAHRDEIFSRPKRTWFVTEKEKKLVANAGKENERGSKKKVMSAEEAEERKKKEKKKRDHEKNLPRKKRRKLEASREMLEDEAENEGNNRNKKEKPGISLVDLAYRRAKAAKGAKKAADAGKAVRTNKKAAKKPSSHSSKSRPEEMKELFQSDMSEKKQKQSSGAKKSSSFKSKSRYKRR</sequence>
<proteinExistence type="predicted"/>
<keyword evidence="2" id="KW-1185">Reference proteome</keyword>
<evidence type="ECO:0000313" key="1">
    <source>
        <dbReference type="EMBL" id="KAI3784873.1"/>
    </source>
</evidence>
<name>A0ACB9GNW3_9ASTR</name>
<dbReference type="EMBL" id="CM042031">
    <property type="protein sequence ID" value="KAI3784873.1"/>
    <property type="molecule type" value="Genomic_DNA"/>
</dbReference>
<organism evidence="1 2">
    <name type="scientific">Smallanthus sonchifolius</name>
    <dbReference type="NCBI Taxonomy" id="185202"/>
    <lineage>
        <taxon>Eukaryota</taxon>
        <taxon>Viridiplantae</taxon>
        <taxon>Streptophyta</taxon>
        <taxon>Embryophyta</taxon>
        <taxon>Tracheophyta</taxon>
        <taxon>Spermatophyta</taxon>
        <taxon>Magnoliopsida</taxon>
        <taxon>eudicotyledons</taxon>
        <taxon>Gunneridae</taxon>
        <taxon>Pentapetalae</taxon>
        <taxon>asterids</taxon>
        <taxon>campanulids</taxon>
        <taxon>Asterales</taxon>
        <taxon>Asteraceae</taxon>
        <taxon>Asteroideae</taxon>
        <taxon>Heliantheae alliance</taxon>
        <taxon>Millerieae</taxon>
        <taxon>Smallanthus</taxon>
    </lineage>
</organism>
<evidence type="ECO:0000313" key="2">
    <source>
        <dbReference type="Proteomes" id="UP001056120"/>
    </source>
</evidence>
<accession>A0ACB9GNW3</accession>
<protein>
    <submittedName>
        <fullName evidence="1">Uncharacterized protein</fullName>
    </submittedName>
</protein>
<comment type="caution">
    <text evidence="1">The sequence shown here is derived from an EMBL/GenBank/DDBJ whole genome shotgun (WGS) entry which is preliminary data.</text>
</comment>
<dbReference type="Proteomes" id="UP001056120">
    <property type="component" value="Linkage Group LG14"/>
</dbReference>
<gene>
    <name evidence="1" type="ORF">L1987_43980</name>
</gene>
<reference evidence="2" key="1">
    <citation type="journal article" date="2022" name="Mol. Ecol. Resour.">
        <title>The genomes of chicory, endive, great burdock and yacon provide insights into Asteraceae palaeo-polyploidization history and plant inulin production.</title>
        <authorList>
            <person name="Fan W."/>
            <person name="Wang S."/>
            <person name="Wang H."/>
            <person name="Wang A."/>
            <person name="Jiang F."/>
            <person name="Liu H."/>
            <person name="Zhao H."/>
            <person name="Xu D."/>
            <person name="Zhang Y."/>
        </authorList>
    </citation>
    <scope>NUCLEOTIDE SEQUENCE [LARGE SCALE GENOMIC DNA]</scope>
    <source>
        <strain evidence="2">cv. Yunnan</strain>
    </source>
</reference>